<evidence type="ECO:0000256" key="3">
    <source>
        <dbReference type="ARBA" id="ARBA00022603"/>
    </source>
</evidence>
<evidence type="ECO:0000256" key="2">
    <source>
        <dbReference type="ARBA" id="ARBA00022454"/>
    </source>
</evidence>
<sequence length="542" mass="62048">MSFFSFKKGSLYHIAHLFRFSHVPRNLIAPQTYIFQVVIGAPTHTSMCHRQARIKQSSTSRSHLLYCPTFYIVYVMNQTVEIVPDTITPGQPIVRTAVGVLVPKDQPIKREFARLADNPNVKMGHAYVNPIPAEAALGGRFLSRYEYPGIPRRKRTADEISAHEHNDDWRVQSTYTNIYGQLLCSYIGWNSTAAFVQNNQNFIRENRNVMRISNARDTYLRSIQRDPEATDMMKRSTRKWLLMNRSLLNTPHHLFWLYEDLSYYHTKIQQVHDLPPLMYFCFRDVLVMPPNFKYTLFNVVEERSMDTILAAKSNKSVDELQKSIKRKRADALDTACENPDQCQCNTIWNILYAPTRSTACRTRYMAQNGDGSLDMTGFNISDSRIVIECSDACGCSSKCPRRRCQRGQSKMLVAAYENEAIEFCLRTTEHIRQGEFIIEYCGVVMNGNAGTRRDESYDVELNLICPGHVINSAAIGNLSRFMAHACEPNAVLIETHSRIKEEDPLVPRVSVYAIRDIAAGEKVEISYYQAEQLKSKDGIPCK</sequence>
<evidence type="ECO:0000313" key="10">
    <source>
        <dbReference type="Proteomes" id="UP000230233"/>
    </source>
</evidence>
<dbReference type="OrthoDB" id="5846691at2759"/>
<evidence type="ECO:0000256" key="1">
    <source>
        <dbReference type="ARBA" id="ARBA00004286"/>
    </source>
</evidence>
<dbReference type="SMART" id="SM00317">
    <property type="entry name" value="SET"/>
    <property type="match status" value="1"/>
</dbReference>
<evidence type="ECO:0000256" key="4">
    <source>
        <dbReference type="ARBA" id="ARBA00022679"/>
    </source>
</evidence>
<evidence type="ECO:0000256" key="5">
    <source>
        <dbReference type="ARBA" id="ARBA00022691"/>
    </source>
</evidence>
<keyword evidence="2" id="KW-0158">Chromosome</keyword>
<dbReference type="InterPro" id="IPR001214">
    <property type="entry name" value="SET_dom"/>
</dbReference>
<organism evidence="9 10">
    <name type="scientific">Caenorhabditis nigoni</name>
    <dbReference type="NCBI Taxonomy" id="1611254"/>
    <lineage>
        <taxon>Eukaryota</taxon>
        <taxon>Metazoa</taxon>
        <taxon>Ecdysozoa</taxon>
        <taxon>Nematoda</taxon>
        <taxon>Chromadorea</taxon>
        <taxon>Rhabditida</taxon>
        <taxon>Rhabditina</taxon>
        <taxon>Rhabditomorpha</taxon>
        <taxon>Rhabditoidea</taxon>
        <taxon>Rhabditidae</taxon>
        <taxon>Peloderinae</taxon>
        <taxon>Caenorhabditis</taxon>
    </lineage>
</organism>
<dbReference type="InterPro" id="IPR046341">
    <property type="entry name" value="SET_dom_sf"/>
</dbReference>
<dbReference type="Gene3D" id="2.170.270.10">
    <property type="entry name" value="SET domain"/>
    <property type="match status" value="1"/>
</dbReference>
<dbReference type="AlphaFoldDB" id="A0A2G5SK90"/>
<dbReference type="STRING" id="1611254.A0A2G5SK90"/>
<evidence type="ECO:0000256" key="7">
    <source>
        <dbReference type="ARBA" id="ARBA00022833"/>
    </source>
</evidence>
<reference evidence="10" key="1">
    <citation type="submission" date="2017-10" db="EMBL/GenBank/DDBJ databases">
        <title>Rapid genome shrinkage in a self-fertile nematode reveals novel sperm competition proteins.</title>
        <authorList>
            <person name="Yin D."/>
            <person name="Schwarz E.M."/>
            <person name="Thomas C.G."/>
            <person name="Felde R.L."/>
            <person name="Korf I.F."/>
            <person name="Cutter A.D."/>
            <person name="Schartner C.M."/>
            <person name="Ralston E.J."/>
            <person name="Meyer B.J."/>
            <person name="Haag E.S."/>
        </authorList>
    </citation>
    <scope>NUCLEOTIDE SEQUENCE [LARGE SCALE GENOMIC DNA]</scope>
    <source>
        <strain evidence="10">JU1422</strain>
    </source>
</reference>
<protein>
    <recommendedName>
        <fullName evidence="8">SET domain-containing protein</fullName>
    </recommendedName>
</protein>
<keyword evidence="5" id="KW-0949">S-adenosyl-L-methionine</keyword>
<gene>
    <name evidence="9" type="primary">Cnig_chr_X.g22473</name>
    <name evidence="9" type="ORF">B9Z55_022473</name>
</gene>
<feature type="domain" description="SET" evidence="8">
    <location>
        <begin position="409"/>
        <end position="528"/>
    </location>
</feature>
<dbReference type="Pfam" id="PF00856">
    <property type="entry name" value="SET"/>
    <property type="match status" value="1"/>
</dbReference>
<comment type="subcellular location">
    <subcellularLocation>
        <location evidence="1">Chromosome</location>
    </subcellularLocation>
</comment>
<accession>A0A2G5SK90</accession>
<comment type="caution">
    <text evidence="9">The sequence shown here is derived from an EMBL/GenBank/DDBJ whole genome shotgun (WGS) entry which is preliminary data.</text>
</comment>
<dbReference type="GO" id="GO:0005694">
    <property type="term" value="C:chromosome"/>
    <property type="evidence" value="ECO:0007669"/>
    <property type="project" value="UniProtKB-SubCell"/>
</dbReference>
<dbReference type="EMBL" id="PDUG01000006">
    <property type="protein sequence ID" value="PIC15535.1"/>
    <property type="molecule type" value="Genomic_DNA"/>
</dbReference>
<keyword evidence="6" id="KW-0479">Metal-binding</keyword>
<name>A0A2G5SK90_9PELO</name>
<dbReference type="GO" id="GO:0032259">
    <property type="term" value="P:methylation"/>
    <property type="evidence" value="ECO:0007669"/>
    <property type="project" value="UniProtKB-KW"/>
</dbReference>
<evidence type="ECO:0000313" key="9">
    <source>
        <dbReference type="EMBL" id="PIC15535.1"/>
    </source>
</evidence>
<dbReference type="PROSITE" id="PS50280">
    <property type="entry name" value="SET"/>
    <property type="match status" value="1"/>
</dbReference>
<keyword evidence="10" id="KW-1185">Reference proteome</keyword>
<keyword evidence="3" id="KW-0489">Methyltransferase</keyword>
<evidence type="ECO:0000259" key="8">
    <source>
        <dbReference type="PROSITE" id="PS50280"/>
    </source>
</evidence>
<dbReference type="PANTHER" id="PTHR46223:SF3">
    <property type="entry name" value="HISTONE-LYSINE N-METHYLTRANSFERASE SET-23"/>
    <property type="match status" value="1"/>
</dbReference>
<dbReference type="SUPFAM" id="SSF82199">
    <property type="entry name" value="SET domain"/>
    <property type="match status" value="1"/>
</dbReference>
<keyword evidence="7" id="KW-0862">Zinc</keyword>
<dbReference type="Proteomes" id="UP000230233">
    <property type="component" value="Chromosome X"/>
</dbReference>
<proteinExistence type="predicted"/>
<dbReference type="GO" id="GO:0008168">
    <property type="term" value="F:methyltransferase activity"/>
    <property type="evidence" value="ECO:0007669"/>
    <property type="project" value="UniProtKB-KW"/>
</dbReference>
<dbReference type="InterPro" id="IPR050973">
    <property type="entry name" value="H3K9_Histone-Lys_N-MTase"/>
</dbReference>
<keyword evidence="4" id="KW-0808">Transferase</keyword>
<dbReference type="PANTHER" id="PTHR46223">
    <property type="entry name" value="HISTONE-LYSINE N-METHYLTRANSFERASE SUV39H"/>
    <property type="match status" value="1"/>
</dbReference>
<evidence type="ECO:0000256" key="6">
    <source>
        <dbReference type="ARBA" id="ARBA00022723"/>
    </source>
</evidence>
<dbReference type="GO" id="GO:0046872">
    <property type="term" value="F:metal ion binding"/>
    <property type="evidence" value="ECO:0007669"/>
    <property type="project" value="UniProtKB-KW"/>
</dbReference>